<evidence type="ECO:0000313" key="1">
    <source>
        <dbReference type="EMBL" id="CRZ26259.1"/>
    </source>
</evidence>
<dbReference type="EMBL" id="LN860620">
    <property type="protein sequence ID" value="CRZ26259.1"/>
    <property type="molecule type" value="Genomic_DNA"/>
</dbReference>
<reference evidence="1" key="2">
    <citation type="submission" date="2012-12" db="EMBL/GenBank/DDBJ databases">
        <authorList>
            <consortium name="WormBase Consortium"/>
            <person name="Ghedin E."/>
            <person name="Paulini M."/>
        </authorList>
    </citation>
    <scope>NUCLEOTIDE SEQUENCE</scope>
    <source>
        <strain evidence="1">FR3</strain>
    </source>
</reference>
<sequence length="122" mass="13748">ASYGAQKRNMRAQYDPHLVEIFPWLVDCRLLVSEHGCLGARAEPSRLNPFPKLPAPSQHIYGVEFQGRVGINGKDDESRDMVAHAFNPITLGRQSQGDVTEFRPAWGEMESRCKFHLHFLGG</sequence>
<proteinExistence type="predicted"/>
<feature type="non-terminal residue" evidence="1">
    <location>
        <position position="1"/>
    </location>
</feature>
<accession>A0A1I9GBK8</accession>
<name>A0A1I9GBK8_BRUMA</name>
<protein>
    <submittedName>
        <fullName evidence="1">Bm11887</fullName>
    </submittedName>
</protein>
<organism evidence="1">
    <name type="scientific">Brugia malayi</name>
    <name type="common">Filarial nematode worm</name>
    <dbReference type="NCBI Taxonomy" id="6279"/>
    <lineage>
        <taxon>Eukaryota</taxon>
        <taxon>Metazoa</taxon>
        <taxon>Ecdysozoa</taxon>
        <taxon>Nematoda</taxon>
        <taxon>Chromadorea</taxon>
        <taxon>Rhabditida</taxon>
        <taxon>Spirurina</taxon>
        <taxon>Spiruromorpha</taxon>
        <taxon>Filarioidea</taxon>
        <taxon>Onchocercidae</taxon>
        <taxon>Brugia</taxon>
    </lineage>
</organism>
<dbReference type="AlphaFoldDB" id="A0A1I9GBK8"/>
<gene>
    <name evidence="1" type="primary">Bm11887</name>
    <name evidence="1" type="ORF">BM_Bm11887</name>
</gene>
<reference evidence="1" key="1">
    <citation type="journal article" date="2007" name="Science">
        <title>Draft genome of the filarial nematode parasite Brugia malayi.</title>
        <authorList>
            <person name="Ghedin E."/>
            <person name="Wang S."/>
            <person name="Spiro D."/>
            <person name="Caler E."/>
            <person name="Zhao Q."/>
            <person name="Crabtree J."/>
            <person name="Allen J.E."/>
            <person name="Delcher A.L."/>
            <person name="Guiliano D.B."/>
            <person name="Miranda-Saavedra D."/>
            <person name="Angiuoli S.V."/>
            <person name="Creasy T."/>
            <person name="Amedeo P."/>
            <person name="Haas B."/>
            <person name="El-Sayed N.M."/>
            <person name="Wortman J.R."/>
            <person name="Feldblyum T."/>
            <person name="Tallon L."/>
            <person name="Schatz M."/>
            <person name="Shumway M."/>
            <person name="Koo H."/>
            <person name="Salzberg S.L."/>
            <person name="Schobel S."/>
            <person name="Pertea M."/>
            <person name="Pop M."/>
            <person name="White O."/>
            <person name="Barton G.J."/>
            <person name="Carlow C.K."/>
            <person name="Crawford M.J."/>
            <person name="Daub J."/>
            <person name="Dimmic M.W."/>
            <person name="Estes C.F."/>
            <person name="Foster J.M."/>
            <person name="Ganatra M."/>
            <person name="Gregory W.F."/>
            <person name="Johnson N.M."/>
            <person name="Jin J."/>
            <person name="Komuniecki R."/>
            <person name="Korf I."/>
            <person name="Kumar S."/>
            <person name="Laney S."/>
            <person name="Li B.W."/>
            <person name="Li W."/>
            <person name="Lindblom T.H."/>
            <person name="Lustigman S."/>
            <person name="Ma D."/>
            <person name="Maina C.V."/>
            <person name="Martin D.M."/>
            <person name="McCarter J.P."/>
            <person name="McReynolds L."/>
            <person name="Mitreva M."/>
            <person name="Nutman T.B."/>
            <person name="Parkinson J."/>
            <person name="Peregrin-Alvarez J.M."/>
            <person name="Poole C."/>
            <person name="Ren Q."/>
            <person name="Saunders L."/>
            <person name="Sluder A.E."/>
            <person name="Smith K."/>
            <person name="Stanke M."/>
            <person name="Unnasch T.R."/>
            <person name="Ware J."/>
            <person name="Wei A.D."/>
            <person name="Weil G."/>
            <person name="Williams D.J."/>
            <person name="Zhang Y."/>
            <person name="Williams S.A."/>
            <person name="Fraser-Liggett C."/>
            <person name="Slatko B."/>
            <person name="Blaxter M.L."/>
            <person name="Scott A.L."/>
        </authorList>
    </citation>
    <scope>NUCLEOTIDE SEQUENCE</scope>
    <source>
        <strain evidence="1">FR3</strain>
    </source>
</reference>